<dbReference type="EMBL" id="JACHHF010000004">
    <property type="protein sequence ID" value="MBB5176034.1"/>
    <property type="molecule type" value="Genomic_DNA"/>
</dbReference>
<dbReference type="GO" id="GO:0019856">
    <property type="term" value="P:pyrimidine nucleobase biosynthetic process"/>
    <property type="evidence" value="ECO:0007669"/>
    <property type="project" value="TreeGrafter"/>
</dbReference>
<comment type="caution">
    <text evidence="11">Lacks conserved residue(s) required for the propagation of feature annotation.</text>
</comment>
<keyword evidence="8 11" id="KW-0315">Glutamine amidotransferase</keyword>
<keyword evidence="7 11" id="KW-0460">Magnesium</keyword>
<dbReference type="AlphaFoldDB" id="A0A9Q2HF97"/>
<dbReference type="RefSeq" id="WP_183673886.1">
    <property type="nucleotide sequence ID" value="NZ_CBCRYX010000007.1"/>
</dbReference>
<comment type="catalytic activity">
    <reaction evidence="10 11">
        <text>UTP + L-glutamine + ATP + H2O = CTP + L-glutamate + ADP + phosphate + 2 H(+)</text>
        <dbReference type="Rhea" id="RHEA:26426"/>
        <dbReference type="ChEBI" id="CHEBI:15377"/>
        <dbReference type="ChEBI" id="CHEBI:15378"/>
        <dbReference type="ChEBI" id="CHEBI:29985"/>
        <dbReference type="ChEBI" id="CHEBI:30616"/>
        <dbReference type="ChEBI" id="CHEBI:37563"/>
        <dbReference type="ChEBI" id="CHEBI:43474"/>
        <dbReference type="ChEBI" id="CHEBI:46398"/>
        <dbReference type="ChEBI" id="CHEBI:58359"/>
        <dbReference type="ChEBI" id="CHEBI:456216"/>
        <dbReference type="EC" id="6.3.4.2"/>
    </reaction>
</comment>
<feature type="binding site" evidence="11">
    <location>
        <position position="463"/>
    </location>
    <ligand>
        <name>L-glutamine</name>
        <dbReference type="ChEBI" id="CHEBI:58359"/>
    </ligand>
</feature>
<dbReference type="SUPFAM" id="SSF52317">
    <property type="entry name" value="Class I glutamine amidotransferase-like"/>
    <property type="match status" value="1"/>
</dbReference>
<feature type="binding site" evidence="11">
    <location>
        <begin position="14"/>
        <end position="19"/>
    </location>
    <ligand>
        <name>ATP</name>
        <dbReference type="ChEBI" id="CHEBI:30616"/>
    </ligand>
</feature>
<feature type="binding site" evidence="11">
    <location>
        <position position="13"/>
    </location>
    <ligand>
        <name>UTP</name>
        <dbReference type="ChEBI" id="CHEBI:46398"/>
    </ligand>
</feature>
<comment type="function">
    <text evidence="11">Catalyzes the ATP-dependent amination of UTP to CTP with either L-glutamine or ammonia as the source of nitrogen. Regulates intracellular CTP levels through interactions with the four ribonucleotide triphosphates.</text>
</comment>
<feature type="binding site" evidence="11">
    <location>
        <position position="224"/>
    </location>
    <ligand>
        <name>UTP</name>
        <dbReference type="ChEBI" id="CHEBI:46398"/>
    </ligand>
</feature>
<keyword evidence="15" id="KW-1185">Reference proteome</keyword>
<dbReference type="InterPro" id="IPR029062">
    <property type="entry name" value="Class_I_gatase-like"/>
</dbReference>
<dbReference type="GO" id="GO:0097268">
    <property type="term" value="C:cytoophidium"/>
    <property type="evidence" value="ECO:0007669"/>
    <property type="project" value="UniProtKB-ARBA"/>
</dbReference>
<dbReference type="PANTHER" id="PTHR11550">
    <property type="entry name" value="CTP SYNTHASE"/>
    <property type="match status" value="1"/>
</dbReference>
<dbReference type="CDD" id="cd03113">
    <property type="entry name" value="CTPS_N"/>
    <property type="match status" value="1"/>
</dbReference>
<comment type="catalytic activity">
    <reaction evidence="11">
        <text>UTP + NH4(+) + ATP = CTP + ADP + phosphate + 2 H(+)</text>
        <dbReference type="Rhea" id="RHEA:16597"/>
        <dbReference type="ChEBI" id="CHEBI:15378"/>
        <dbReference type="ChEBI" id="CHEBI:28938"/>
        <dbReference type="ChEBI" id="CHEBI:30616"/>
        <dbReference type="ChEBI" id="CHEBI:37563"/>
        <dbReference type="ChEBI" id="CHEBI:43474"/>
        <dbReference type="ChEBI" id="CHEBI:46398"/>
        <dbReference type="ChEBI" id="CHEBI:456216"/>
    </reaction>
</comment>
<dbReference type="GO" id="GO:0005524">
    <property type="term" value="F:ATP binding"/>
    <property type="evidence" value="ECO:0007669"/>
    <property type="project" value="UniProtKB-KW"/>
</dbReference>
<dbReference type="PANTHER" id="PTHR11550:SF0">
    <property type="entry name" value="CTP SYNTHASE-RELATED"/>
    <property type="match status" value="1"/>
</dbReference>
<dbReference type="InterPro" id="IPR017926">
    <property type="entry name" value="GATASE"/>
</dbReference>
<keyword evidence="4 11" id="KW-0479">Metal-binding</keyword>
<keyword evidence="5 11" id="KW-0547">Nucleotide-binding</keyword>
<evidence type="ECO:0000256" key="5">
    <source>
        <dbReference type="ARBA" id="ARBA00022741"/>
    </source>
</evidence>
<dbReference type="GO" id="GO:0044210">
    <property type="term" value="P:'de novo' CTP biosynthetic process"/>
    <property type="evidence" value="ECO:0007669"/>
    <property type="project" value="UniProtKB-UniRule"/>
</dbReference>
<evidence type="ECO:0000313" key="14">
    <source>
        <dbReference type="EMBL" id="MBB5176034.1"/>
    </source>
</evidence>
<dbReference type="Gene3D" id="3.40.50.300">
    <property type="entry name" value="P-loop containing nucleotide triphosphate hydrolases"/>
    <property type="match status" value="1"/>
</dbReference>
<dbReference type="InterPro" id="IPR017456">
    <property type="entry name" value="CTP_synthase_N"/>
</dbReference>
<name>A0A9Q2HF97_9STAP</name>
<evidence type="ECO:0000259" key="12">
    <source>
        <dbReference type="Pfam" id="PF00117"/>
    </source>
</evidence>
<feature type="binding site" evidence="11">
    <location>
        <begin position="188"/>
        <end position="193"/>
    </location>
    <ligand>
        <name>CTP</name>
        <dbReference type="ChEBI" id="CHEBI:37563"/>
        <note>allosteric inhibitor</note>
    </ligand>
</feature>
<dbReference type="CDD" id="cd01746">
    <property type="entry name" value="GATase1_CTP_Synthase"/>
    <property type="match status" value="1"/>
</dbReference>
<comment type="miscellaneous">
    <text evidence="11">CTPSs have evolved a hybrid strategy for distinguishing between UTP and CTP. The overlapping regions of the product feedback inhibitory and substrate sites recognize a common feature in both compounds, the triphosphate moiety. To differentiate isosteric substrate and product pyrimidine rings, an additional pocket far from the expected kinase/ligase catalytic site, specifically recognizes the cytosine and ribose portions of the product inhibitor.</text>
</comment>
<feature type="binding site" evidence="11">
    <location>
        <position position="13"/>
    </location>
    <ligand>
        <name>CTP</name>
        <dbReference type="ChEBI" id="CHEBI:37563"/>
        <note>allosteric inhibitor</note>
    </ligand>
</feature>
<feature type="binding site" evidence="11">
    <location>
        <position position="141"/>
    </location>
    <ligand>
        <name>Mg(2+)</name>
        <dbReference type="ChEBI" id="CHEBI:18420"/>
    </ligand>
</feature>
<comment type="subunit">
    <text evidence="11">Homotetramer.</text>
</comment>
<feature type="active site" evidence="11">
    <location>
        <position position="508"/>
    </location>
</feature>
<evidence type="ECO:0000256" key="11">
    <source>
        <dbReference type="HAMAP-Rule" id="MF_01227"/>
    </source>
</evidence>
<dbReference type="Pfam" id="PF00117">
    <property type="entry name" value="GATase"/>
    <property type="match status" value="1"/>
</dbReference>
<feature type="domain" description="CTP synthase N-terminal" evidence="13">
    <location>
        <begin position="3"/>
        <end position="267"/>
    </location>
</feature>
<feature type="binding site" evidence="11">
    <location>
        <begin position="188"/>
        <end position="193"/>
    </location>
    <ligand>
        <name>UTP</name>
        <dbReference type="ChEBI" id="CHEBI:46398"/>
    </ligand>
</feature>
<dbReference type="GO" id="GO:0003883">
    <property type="term" value="F:CTP synthase activity"/>
    <property type="evidence" value="ECO:0007669"/>
    <property type="project" value="UniProtKB-UniRule"/>
</dbReference>
<dbReference type="FunFam" id="3.40.50.300:FF:000009">
    <property type="entry name" value="CTP synthase"/>
    <property type="match status" value="1"/>
</dbReference>
<dbReference type="Proteomes" id="UP000579136">
    <property type="component" value="Unassembled WGS sequence"/>
</dbReference>
<dbReference type="InterPro" id="IPR033828">
    <property type="entry name" value="GATase1_CTP_Synthase"/>
</dbReference>
<feature type="region of interest" description="Amidoligase domain" evidence="11">
    <location>
        <begin position="1"/>
        <end position="267"/>
    </location>
</feature>
<dbReference type="Pfam" id="PF06418">
    <property type="entry name" value="CTP_synth_N"/>
    <property type="match status" value="1"/>
</dbReference>
<evidence type="ECO:0000256" key="2">
    <source>
        <dbReference type="ARBA" id="ARBA00007533"/>
    </source>
</evidence>
<reference evidence="14 15" key="1">
    <citation type="submission" date="2020-08" db="EMBL/GenBank/DDBJ databases">
        <title>Genomic Encyclopedia of Type Strains, Phase IV (KMG-IV): sequencing the most valuable type-strain genomes for metagenomic binning, comparative biology and taxonomic classification.</title>
        <authorList>
            <person name="Goeker M."/>
        </authorList>
    </citation>
    <scope>NUCLEOTIDE SEQUENCE [LARGE SCALE GENOMIC DNA]</scope>
    <source>
        <strain evidence="14 15">DSM 19163</strain>
    </source>
</reference>
<dbReference type="GO" id="GO:0005829">
    <property type="term" value="C:cytosol"/>
    <property type="evidence" value="ECO:0007669"/>
    <property type="project" value="TreeGrafter"/>
</dbReference>
<comment type="caution">
    <text evidence="14">The sequence shown here is derived from an EMBL/GenBank/DDBJ whole genome shotgun (WGS) entry which is preliminary data.</text>
</comment>
<dbReference type="NCBIfam" id="NF003792">
    <property type="entry name" value="PRK05380.1"/>
    <property type="match status" value="1"/>
</dbReference>
<comment type="catalytic activity">
    <reaction evidence="11">
        <text>L-glutamine + H2O = L-glutamate + NH4(+)</text>
        <dbReference type="Rhea" id="RHEA:15889"/>
        <dbReference type="ChEBI" id="CHEBI:15377"/>
        <dbReference type="ChEBI" id="CHEBI:28938"/>
        <dbReference type="ChEBI" id="CHEBI:29985"/>
        <dbReference type="ChEBI" id="CHEBI:58359"/>
    </reaction>
</comment>
<evidence type="ECO:0000259" key="13">
    <source>
        <dbReference type="Pfam" id="PF06418"/>
    </source>
</evidence>
<evidence type="ECO:0000256" key="10">
    <source>
        <dbReference type="ARBA" id="ARBA00047781"/>
    </source>
</evidence>
<comment type="pathway">
    <text evidence="1 11">Pyrimidine metabolism; CTP biosynthesis via de novo pathway; CTP from UDP: step 2/2.</text>
</comment>
<evidence type="ECO:0000256" key="7">
    <source>
        <dbReference type="ARBA" id="ARBA00022842"/>
    </source>
</evidence>
<feature type="binding site" evidence="11">
    <location>
        <begin position="148"/>
        <end position="150"/>
    </location>
    <ligand>
        <name>CTP</name>
        <dbReference type="ChEBI" id="CHEBI:37563"/>
        <note>allosteric inhibitor</note>
    </ligand>
</feature>
<evidence type="ECO:0000256" key="1">
    <source>
        <dbReference type="ARBA" id="ARBA00005171"/>
    </source>
</evidence>
<comment type="similarity">
    <text evidence="2 11">Belongs to the CTP synthase family.</text>
</comment>
<dbReference type="SUPFAM" id="SSF52540">
    <property type="entry name" value="P-loop containing nucleoside triphosphate hydrolases"/>
    <property type="match status" value="1"/>
</dbReference>
<evidence type="ECO:0000256" key="6">
    <source>
        <dbReference type="ARBA" id="ARBA00022840"/>
    </source>
</evidence>
<evidence type="ECO:0000313" key="15">
    <source>
        <dbReference type="Proteomes" id="UP000579136"/>
    </source>
</evidence>
<feature type="binding site" evidence="11">
    <location>
        <position position="71"/>
    </location>
    <ligand>
        <name>Mg(2+)</name>
        <dbReference type="ChEBI" id="CHEBI:18420"/>
    </ligand>
</feature>
<sequence length="538" mass="60390">MTKYIFVTGGVVSSLGKGITAASLGRILKARGFKVTVQKFDPYLNVDPGEMSPFQHGEVFVTEDGAETDLDLGHYERFIDITVNKYSNATAGKIYSEVLRKERNGDYLGGTVQVIPHITNEIKSRMLRNGEATDSEIVITEIGGTTGDIEGLPFIEAIRQLRTQLGRENVMYIHCTLLPYIRAAGEMKTKPTQHSVKELRGLGIQPDMIVVRTEYEMTEDLRGKIALFSDVSEENVIEAKDEETIYNIVLSLQRQHMDDIVLKTLGLESRREANLDDWVQVLENIRNLNQKVKIGIVGKYVELQDAYLSIVESLNHAGFEELTEIEIDWIYAKDVTDKNVDEILGGLDGIVVPGGFGDQGIEGKLETLRYARETGKPVLGISLGMQLMAIEAARNILGLKDANSTEIDPTTHYPIINLMSEDAELLDRAHSLRIGSYDSVVVEDTLASQLYGVKDISERHRHRFEFNNEYETQMKEAGLTFSGMSEDSKYKEIIEITDHPFYIGAVFHPEFKSRPTRPHPLFKGLVEAALKEKENNEK</sequence>
<protein>
    <recommendedName>
        <fullName evidence="11">CTP synthase</fullName>
        <ecNumber evidence="11">6.3.4.2</ecNumber>
    </recommendedName>
    <alternativeName>
        <fullName evidence="11">Cytidine 5'-triphosphate synthase</fullName>
    </alternativeName>
    <alternativeName>
        <fullName evidence="11">Cytidine triphosphate synthetase</fullName>
        <shortName evidence="11">CTP synthetase</shortName>
        <shortName evidence="11">CTPS</shortName>
    </alternativeName>
    <alternativeName>
        <fullName evidence="11">UTP--ammonia ligase</fullName>
    </alternativeName>
</protein>
<comment type="activity regulation">
    <text evidence="11">Allosterically activated by GTP, when glutamine is the substrate; GTP has no effect on the reaction when ammonia is the substrate. The allosteric effector GTP functions by stabilizing the protein conformation that binds the tetrahedral intermediate(s) formed during glutamine hydrolysis. Inhibited by the product CTP, via allosteric rather than competitive inhibition.</text>
</comment>
<keyword evidence="9 11" id="KW-0665">Pyrimidine biosynthesis</keyword>
<feature type="binding site" evidence="11">
    <location>
        <position position="355"/>
    </location>
    <ligand>
        <name>L-glutamine</name>
        <dbReference type="ChEBI" id="CHEBI:58359"/>
    </ligand>
</feature>
<dbReference type="GO" id="GO:0046872">
    <property type="term" value="F:metal ion binding"/>
    <property type="evidence" value="ECO:0007669"/>
    <property type="project" value="UniProtKB-KW"/>
</dbReference>
<dbReference type="FunFam" id="3.40.50.880:FF:000002">
    <property type="entry name" value="CTP synthase"/>
    <property type="match status" value="1"/>
</dbReference>
<feature type="binding site" evidence="11">
    <location>
        <position position="406"/>
    </location>
    <ligand>
        <name>L-glutamine</name>
        <dbReference type="ChEBI" id="CHEBI:58359"/>
    </ligand>
</feature>
<feature type="binding site" evidence="11">
    <location>
        <position position="224"/>
    </location>
    <ligand>
        <name>CTP</name>
        <dbReference type="ChEBI" id="CHEBI:37563"/>
        <note>allosteric inhibitor</note>
    </ligand>
</feature>
<dbReference type="NCBIfam" id="TIGR00337">
    <property type="entry name" value="PyrG"/>
    <property type="match status" value="1"/>
</dbReference>
<evidence type="ECO:0000256" key="3">
    <source>
        <dbReference type="ARBA" id="ARBA00022598"/>
    </source>
</evidence>
<evidence type="ECO:0000256" key="4">
    <source>
        <dbReference type="ARBA" id="ARBA00022723"/>
    </source>
</evidence>
<feature type="domain" description="Glutamine amidotransferase" evidence="12">
    <location>
        <begin position="303"/>
        <end position="527"/>
    </location>
</feature>
<keyword evidence="6 11" id="KW-0067">ATP-binding</keyword>
<feature type="binding site" evidence="11">
    <location>
        <begin position="383"/>
        <end position="386"/>
    </location>
    <ligand>
        <name>L-glutamine</name>
        <dbReference type="ChEBI" id="CHEBI:58359"/>
    </ligand>
</feature>
<gene>
    <name evidence="11" type="primary">pyrG</name>
    <name evidence="14" type="ORF">HNQ45_000918</name>
</gene>
<evidence type="ECO:0000256" key="9">
    <source>
        <dbReference type="ARBA" id="ARBA00022975"/>
    </source>
</evidence>
<dbReference type="EC" id="6.3.4.2" evidence="11"/>
<organism evidence="14 15">
    <name type="scientific">Nosocomiicoccus ampullae</name>
    <dbReference type="NCBI Taxonomy" id="489910"/>
    <lineage>
        <taxon>Bacteria</taxon>
        <taxon>Bacillati</taxon>
        <taxon>Bacillota</taxon>
        <taxon>Bacilli</taxon>
        <taxon>Bacillales</taxon>
        <taxon>Staphylococcaceae</taxon>
        <taxon>Nosocomiicoccus</taxon>
    </lineage>
</organism>
<dbReference type="Gene3D" id="3.40.50.880">
    <property type="match status" value="1"/>
</dbReference>
<dbReference type="PROSITE" id="PS51273">
    <property type="entry name" value="GATASE_TYPE_1"/>
    <property type="match status" value="1"/>
</dbReference>
<feature type="binding site" evidence="11">
    <location>
        <position position="71"/>
    </location>
    <ligand>
        <name>ATP</name>
        <dbReference type="ChEBI" id="CHEBI:30616"/>
    </ligand>
</feature>
<keyword evidence="3 11" id="KW-0436">Ligase</keyword>
<accession>A0A9Q2HF97</accession>
<feature type="active site" evidence="11">
    <location>
        <position position="510"/>
    </location>
</feature>
<proteinExistence type="inferred from homology"/>
<evidence type="ECO:0000256" key="8">
    <source>
        <dbReference type="ARBA" id="ARBA00022962"/>
    </source>
</evidence>
<dbReference type="InterPro" id="IPR004468">
    <property type="entry name" value="CTP_synthase"/>
</dbReference>
<dbReference type="HAMAP" id="MF_01227">
    <property type="entry name" value="PyrG"/>
    <property type="match status" value="1"/>
</dbReference>
<dbReference type="InterPro" id="IPR027417">
    <property type="entry name" value="P-loop_NTPase"/>
</dbReference>
<dbReference type="GO" id="GO:0042802">
    <property type="term" value="F:identical protein binding"/>
    <property type="evidence" value="ECO:0007669"/>
    <property type="project" value="TreeGrafter"/>
</dbReference>